<dbReference type="EMBL" id="CABITT030000008">
    <property type="protein sequence ID" value="VVB13522.1"/>
    <property type="molecule type" value="Genomic_DNA"/>
</dbReference>
<dbReference type="InterPro" id="IPR007612">
    <property type="entry name" value="LOR"/>
</dbReference>
<proteinExistence type="inferred from homology"/>
<dbReference type="SUPFAM" id="SSF54518">
    <property type="entry name" value="Tubby C-terminal domain-like"/>
    <property type="match status" value="1"/>
</dbReference>
<gene>
    <name evidence="2" type="ORF">ANE_LOCUS23966</name>
</gene>
<name>A0A565CIV8_9BRAS</name>
<protein>
    <recommendedName>
        <fullName evidence="4">Tubby C-terminal domain-containing protein</fullName>
    </recommendedName>
</protein>
<dbReference type="OrthoDB" id="97518at2759"/>
<accession>A0A565CIV8</accession>
<dbReference type="Proteomes" id="UP000489600">
    <property type="component" value="Unassembled WGS sequence"/>
</dbReference>
<reference evidence="2" key="1">
    <citation type="submission" date="2019-07" db="EMBL/GenBank/DDBJ databases">
        <authorList>
            <person name="Dittberner H."/>
        </authorList>
    </citation>
    <scope>NUCLEOTIDE SEQUENCE [LARGE SCALE GENOMIC DNA]</scope>
</reference>
<comment type="caution">
    <text evidence="2">The sequence shown here is derived from an EMBL/GenBank/DDBJ whole genome shotgun (WGS) entry which is preliminary data.</text>
</comment>
<dbReference type="InterPro" id="IPR038595">
    <property type="entry name" value="LOR_sf"/>
</dbReference>
<comment type="similarity">
    <text evidence="1">Belongs to the LOR family.</text>
</comment>
<dbReference type="Pfam" id="PF04525">
    <property type="entry name" value="LOR"/>
    <property type="match status" value="1"/>
</dbReference>
<evidence type="ECO:0000313" key="2">
    <source>
        <dbReference type="EMBL" id="VVB13522.1"/>
    </source>
</evidence>
<dbReference type="Gene3D" id="2.40.160.200">
    <property type="entry name" value="LURP1-related"/>
    <property type="match status" value="1"/>
</dbReference>
<organism evidence="2 3">
    <name type="scientific">Arabis nemorensis</name>
    <dbReference type="NCBI Taxonomy" id="586526"/>
    <lineage>
        <taxon>Eukaryota</taxon>
        <taxon>Viridiplantae</taxon>
        <taxon>Streptophyta</taxon>
        <taxon>Embryophyta</taxon>
        <taxon>Tracheophyta</taxon>
        <taxon>Spermatophyta</taxon>
        <taxon>Magnoliopsida</taxon>
        <taxon>eudicotyledons</taxon>
        <taxon>Gunneridae</taxon>
        <taxon>Pentapetalae</taxon>
        <taxon>rosids</taxon>
        <taxon>malvids</taxon>
        <taxon>Brassicales</taxon>
        <taxon>Brassicaceae</taxon>
        <taxon>Arabideae</taxon>
        <taxon>Arabis</taxon>
    </lineage>
</organism>
<dbReference type="AlphaFoldDB" id="A0A565CIV8"/>
<dbReference type="InterPro" id="IPR025659">
    <property type="entry name" value="Tubby-like_C"/>
</dbReference>
<keyword evidence="3" id="KW-1185">Reference proteome</keyword>
<dbReference type="PANTHER" id="PTHR31087">
    <property type="match status" value="1"/>
</dbReference>
<evidence type="ECO:0008006" key="4">
    <source>
        <dbReference type="Google" id="ProtNLM"/>
    </source>
</evidence>
<evidence type="ECO:0000313" key="3">
    <source>
        <dbReference type="Proteomes" id="UP000489600"/>
    </source>
</evidence>
<evidence type="ECO:0000256" key="1">
    <source>
        <dbReference type="ARBA" id="ARBA00005437"/>
    </source>
</evidence>
<dbReference type="PANTHER" id="PTHR31087:SF156">
    <property type="entry name" value="PROTEIN LURP1-LIKE"/>
    <property type="match status" value="1"/>
</dbReference>
<sequence length="215" mass="23974">MGETNFYGPYEQLSQGFAYGVPVAAPQNTNVVVVSDVFCCPYPLELTVKKTCKGLSGAKLEVVDLKSNVVLRVDGPHNSFNKKRVLRDPAGYPLLTMREKLTSLNHKWTVHRGEGSDPMELMFTVQRSHPIQWRARLDVFFQSNHVGNFSVVGTYLDDSAKVYLDDALIAEVKEKSAFGGFFKGKQDFVVRINAGVDYAFIVSLLVILSETNSIF</sequence>